<dbReference type="AlphaFoldDB" id="A0A9J6GRP5"/>
<feature type="compositionally biased region" description="Basic and acidic residues" evidence="1">
    <location>
        <begin position="200"/>
        <end position="212"/>
    </location>
</feature>
<dbReference type="Gene3D" id="3.30.70.1820">
    <property type="entry name" value="L1 transposable element, RRM domain"/>
    <property type="match status" value="1"/>
</dbReference>
<evidence type="ECO:0000313" key="3">
    <source>
        <dbReference type="Proteomes" id="UP000821853"/>
    </source>
</evidence>
<accession>A0A9J6GRP5</accession>
<comment type="caution">
    <text evidence="2">The sequence shown here is derived from an EMBL/GenBank/DDBJ whole genome shotgun (WGS) entry which is preliminary data.</text>
</comment>
<protein>
    <recommendedName>
        <fullName evidence="4">Transposase</fullName>
    </recommendedName>
</protein>
<dbReference type="EMBL" id="JABSTR010000008">
    <property type="protein sequence ID" value="KAH9378125.1"/>
    <property type="molecule type" value="Genomic_DNA"/>
</dbReference>
<sequence length="230" mass="26789">MDGSEDRQRRCNLVFYGFEDAADETWAQSEKRIIDLCSANLEISLQQRDVERAHRIGHFHQDKHRPTIVQFNHFKDRERVLTNAKKLKGTIYSITRLKTVFQKGYKTRGQTRFRGWWVRYVHERDEDGHVVLFVVAPRPSRPCFCRRRFPSHVHTYTKTGNGREKGRLPPPRTAAAKKKNTRHCSSSVNGRGPRHTTPFVKREIPGSRDIDTNLRPAMELSGVSETPVRE</sequence>
<reference evidence="2 3" key="1">
    <citation type="journal article" date="2020" name="Cell">
        <title>Large-Scale Comparative Analyses of Tick Genomes Elucidate Their Genetic Diversity and Vector Capacities.</title>
        <authorList>
            <consortium name="Tick Genome and Microbiome Consortium (TIGMIC)"/>
            <person name="Jia N."/>
            <person name="Wang J."/>
            <person name="Shi W."/>
            <person name="Du L."/>
            <person name="Sun Y."/>
            <person name="Zhan W."/>
            <person name="Jiang J.F."/>
            <person name="Wang Q."/>
            <person name="Zhang B."/>
            <person name="Ji P."/>
            <person name="Bell-Sakyi L."/>
            <person name="Cui X.M."/>
            <person name="Yuan T.T."/>
            <person name="Jiang B.G."/>
            <person name="Yang W.F."/>
            <person name="Lam T.T."/>
            <person name="Chang Q.C."/>
            <person name="Ding S.J."/>
            <person name="Wang X.J."/>
            <person name="Zhu J.G."/>
            <person name="Ruan X.D."/>
            <person name="Zhao L."/>
            <person name="Wei J.T."/>
            <person name="Ye R.Z."/>
            <person name="Que T.C."/>
            <person name="Du C.H."/>
            <person name="Zhou Y.H."/>
            <person name="Cheng J.X."/>
            <person name="Dai P.F."/>
            <person name="Guo W.B."/>
            <person name="Han X.H."/>
            <person name="Huang E.J."/>
            <person name="Li L.F."/>
            <person name="Wei W."/>
            <person name="Gao Y.C."/>
            <person name="Liu J.Z."/>
            <person name="Shao H.Z."/>
            <person name="Wang X."/>
            <person name="Wang C.C."/>
            <person name="Yang T.C."/>
            <person name="Huo Q.B."/>
            <person name="Li W."/>
            <person name="Chen H.Y."/>
            <person name="Chen S.E."/>
            <person name="Zhou L.G."/>
            <person name="Ni X.B."/>
            <person name="Tian J.H."/>
            <person name="Sheng Y."/>
            <person name="Liu T."/>
            <person name="Pan Y.S."/>
            <person name="Xia L.Y."/>
            <person name="Li J."/>
            <person name="Zhao F."/>
            <person name="Cao W.C."/>
        </authorList>
    </citation>
    <scope>NUCLEOTIDE SEQUENCE [LARGE SCALE GENOMIC DNA]</scope>
    <source>
        <strain evidence="2">HaeL-2018</strain>
    </source>
</reference>
<organism evidence="2 3">
    <name type="scientific">Haemaphysalis longicornis</name>
    <name type="common">Bush tick</name>
    <dbReference type="NCBI Taxonomy" id="44386"/>
    <lineage>
        <taxon>Eukaryota</taxon>
        <taxon>Metazoa</taxon>
        <taxon>Ecdysozoa</taxon>
        <taxon>Arthropoda</taxon>
        <taxon>Chelicerata</taxon>
        <taxon>Arachnida</taxon>
        <taxon>Acari</taxon>
        <taxon>Parasitiformes</taxon>
        <taxon>Ixodida</taxon>
        <taxon>Ixodoidea</taxon>
        <taxon>Ixodidae</taxon>
        <taxon>Haemaphysalinae</taxon>
        <taxon>Haemaphysalis</taxon>
    </lineage>
</organism>
<evidence type="ECO:0008006" key="4">
    <source>
        <dbReference type="Google" id="ProtNLM"/>
    </source>
</evidence>
<name>A0A9J6GRP5_HAELO</name>
<evidence type="ECO:0000313" key="2">
    <source>
        <dbReference type="EMBL" id="KAH9378125.1"/>
    </source>
</evidence>
<keyword evidence="3" id="KW-1185">Reference proteome</keyword>
<dbReference type="OrthoDB" id="6511411at2759"/>
<dbReference type="Proteomes" id="UP000821853">
    <property type="component" value="Unassembled WGS sequence"/>
</dbReference>
<dbReference type="VEuPathDB" id="VectorBase:HLOH_051919"/>
<evidence type="ECO:0000256" key="1">
    <source>
        <dbReference type="SAM" id="MobiDB-lite"/>
    </source>
</evidence>
<gene>
    <name evidence="2" type="ORF">HPB48_020517</name>
</gene>
<feature type="region of interest" description="Disordered" evidence="1">
    <location>
        <begin position="156"/>
        <end position="230"/>
    </location>
</feature>
<proteinExistence type="predicted"/>